<dbReference type="InterPro" id="IPR050267">
    <property type="entry name" value="Anti-sigma-factor_SerPK"/>
</dbReference>
<keyword evidence="4" id="KW-1185">Reference proteome</keyword>
<dbReference type="CDD" id="cd16936">
    <property type="entry name" value="HATPase_RsbW-like"/>
    <property type="match status" value="1"/>
</dbReference>
<organism evidence="3 4">
    <name type="scientific">Nocardia tenerifensis</name>
    <dbReference type="NCBI Taxonomy" id="228006"/>
    <lineage>
        <taxon>Bacteria</taxon>
        <taxon>Bacillati</taxon>
        <taxon>Actinomycetota</taxon>
        <taxon>Actinomycetes</taxon>
        <taxon>Mycobacteriales</taxon>
        <taxon>Nocardiaceae</taxon>
        <taxon>Nocardia</taxon>
    </lineage>
</organism>
<evidence type="ECO:0000256" key="1">
    <source>
        <dbReference type="ARBA" id="ARBA00022527"/>
    </source>
</evidence>
<dbReference type="OrthoDB" id="5243175at2"/>
<dbReference type="SUPFAM" id="SSF55874">
    <property type="entry name" value="ATPase domain of HSP90 chaperone/DNA topoisomerase II/histidine kinase"/>
    <property type="match status" value="1"/>
</dbReference>
<keyword evidence="1" id="KW-0418">Kinase</keyword>
<evidence type="ECO:0000313" key="3">
    <source>
        <dbReference type="EMBL" id="PXX71375.1"/>
    </source>
</evidence>
<dbReference type="PANTHER" id="PTHR35526:SF3">
    <property type="entry name" value="ANTI-SIGMA-F FACTOR RSBW"/>
    <property type="match status" value="1"/>
</dbReference>
<reference evidence="3 4" key="1">
    <citation type="submission" date="2018-05" db="EMBL/GenBank/DDBJ databases">
        <title>Genomic Encyclopedia of Type Strains, Phase IV (KMG-IV): sequencing the most valuable type-strain genomes for metagenomic binning, comparative biology and taxonomic classification.</title>
        <authorList>
            <person name="Goeker M."/>
        </authorList>
    </citation>
    <scope>NUCLEOTIDE SEQUENCE [LARGE SCALE GENOMIC DNA]</scope>
    <source>
        <strain evidence="3 4">DSM 44704</strain>
    </source>
</reference>
<accession>A0A318KEK9</accession>
<dbReference type="PANTHER" id="PTHR35526">
    <property type="entry name" value="ANTI-SIGMA-F FACTOR RSBW-RELATED"/>
    <property type="match status" value="1"/>
</dbReference>
<name>A0A318KEK9_9NOCA</name>
<evidence type="ECO:0000313" key="4">
    <source>
        <dbReference type="Proteomes" id="UP000247569"/>
    </source>
</evidence>
<keyword evidence="1" id="KW-0723">Serine/threonine-protein kinase</keyword>
<dbReference type="Gene3D" id="3.30.565.10">
    <property type="entry name" value="Histidine kinase-like ATPase, C-terminal domain"/>
    <property type="match status" value="1"/>
</dbReference>
<sequence>MNASPSPSPPPPISPPPNPLELTFDADATQLAPVRLALREWLGRTRFAADQSADVLLAVGEACANAIEHGHRFRAGTIRLRAWLTDDYLRVTVHDSGRWKPDDSPPNPLRGRGIPLMRALMDSIAVTPDESGTIVELGTALRL</sequence>
<dbReference type="Proteomes" id="UP000247569">
    <property type="component" value="Unassembled WGS sequence"/>
</dbReference>
<dbReference type="Pfam" id="PF13581">
    <property type="entry name" value="HATPase_c_2"/>
    <property type="match status" value="1"/>
</dbReference>
<comment type="caution">
    <text evidence="3">The sequence shown here is derived from an EMBL/GenBank/DDBJ whole genome shotgun (WGS) entry which is preliminary data.</text>
</comment>
<dbReference type="EMBL" id="QJKF01000001">
    <property type="protein sequence ID" value="PXX71375.1"/>
    <property type="molecule type" value="Genomic_DNA"/>
</dbReference>
<gene>
    <name evidence="3" type="ORF">DFR70_101797</name>
</gene>
<dbReference type="AlphaFoldDB" id="A0A318KEK9"/>
<dbReference type="GO" id="GO:0004674">
    <property type="term" value="F:protein serine/threonine kinase activity"/>
    <property type="evidence" value="ECO:0007669"/>
    <property type="project" value="UniProtKB-KW"/>
</dbReference>
<evidence type="ECO:0000259" key="2">
    <source>
        <dbReference type="Pfam" id="PF13581"/>
    </source>
</evidence>
<dbReference type="InterPro" id="IPR003594">
    <property type="entry name" value="HATPase_dom"/>
</dbReference>
<protein>
    <submittedName>
        <fullName evidence="3">Anti-sigma regulatory factor (Ser/Thr protein kinase)</fullName>
    </submittedName>
</protein>
<keyword evidence="1" id="KW-0808">Transferase</keyword>
<dbReference type="RefSeq" id="WP_040740430.1">
    <property type="nucleotide sequence ID" value="NZ_QJKF01000001.1"/>
</dbReference>
<dbReference type="InterPro" id="IPR036890">
    <property type="entry name" value="HATPase_C_sf"/>
</dbReference>
<proteinExistence type="predicted"/>
<feature type="domain" description="Histidine kinase/HSP90-like ATPase" evidence="2">
    <location>
        <begin position="24"/>
        <end position="137"/>
    </location>
</feature>